<comment type="caution">
    <text evidence="2">The sequence shown here is derived from an EMBL/GenBank/DDBJ whole genome shotgun (WGS) entry which is preliminary data.</text>
</comment>
<evidence type="ECO:0000256" key="1">
    <source>
        <dbReference type="SAM" id="MobiDB-lite"/>
    </source>
</evidence>
<proteinExistence type="predicted"/>
<dbReference type="GeneID" id="27720964"/>
<dbReference type="VEuPathDB" id="FungiDB:SAPIO_CDS1892"/>
<gene>
    <name evidence="2" type="ORF">SAPIO_CDS1892</name>
</gene>
<keyword evidence="3" id="KW-1185">Reference proteome</keyword>
<dbReference type="KEGG" id="sapo:SAPIO_CDS1892"/>
<protein>
    <submittedName>
        <fullName evidence="2">Uncharacterized protein</fullName>
    </submittedName>
</protein>
<sequence>MDFSFSSNLEHPPTTFVEGDELFPDNVETPQQNEPFPSADFDPTAFDLSEVFSLQDADPDPLQDFMALDRSFADIPMLDALSVEGNNEALIDFIDPESLTSFPFPSIPGADGSWPGSMDALNLGLSPDQAMDIDGADLTFTPLPPTYGDSAGYAFQPPLTSFDSVLVPSLSLEEQTANQHLGNVNLPSLMIDSSEGTFAQPGPNRLMAKPFRGGTLFPDDTSPCHLGEEAEDVVPFLQPRQRRKRKRGQEAFMPSVLLILANVEKKLVEIDPSGGLVGLPVPVHPEIPQKEHWVRLALLFCGSFGALGDASYNYKAQIADILGGGENTRRGWEIFVEEAVQSLAWFSCRYIELCLFRYLQCAANNDGEMTQGTKTNISCMMLVLISLTENPMDDGAPLNPTQIEFIDRAKRVRMALWVYASIAIDKLPAWSNFWQTFAPKQFNPLHLARLFQDNLTNFDTEMGSIQEMASSHWKEYTDSLSLIASLLEQSHHQYPVYHNVPEWWEDDMTNGMLGSIQLALLDPKKLSDRRMELERALSGGVFSANTPKQQRVAAIRMFRFTEIFSFGHADSINAVEIRNLLSLAVIVRNRYCDMDTYQTLRIATPTELFADVSLLIDAVLAEADVARPNLDDMAQCSAGPSNIQPDNTSTERGLGAYELRLLRSGKRWMELKDMLGEGVLLALSYPEPRPPLLRLDIDSIVDHGTNDEFSQLKNLLKTKCPWLKTACSKLNGLVLQLVSLDSVPGSDELRSLWKEGTEAVERAFGELSLLREAAIELSGEDRPADRMISLLLSLLPRREELSERSNQMRNNFVASFRHSMLKLNGTENWDGEIEIRLIREALDEASDKFLTAYRSSLDEGKVGKECAINIMRARLRRAMDLFSATLSDMGASAIQSSGSETEDVYRRQKERIHSELIPALSRIFA</sequence>
<dbReference type="OrthoDB" id="5105683at2759"/>
<reference evidence="2 3" key="1">
    <citation type="journal article" date="2014" name="Genome Announc.">
        <title>Draft genome sequence of the pathogenic fungus Scedosporium apiospermum.</title>
        <authorList>
            <person name="Vandeputte P."/>
            <person name="Ghamrawi S."/>
            <person name="Rechenmann M."/>
            <person name="Iltis A."/>
            <person name="Giraud S."/>
            <person name="Fleury M."/>
            <person name="Thornton C."/>
            <person name="Delhaes L."/>
            <person name="Meyer W."/>
            <person name="Papon N."/>
            <person name="Bouchara J.P."/>
        </authorList>
    </citation>
    <scope>NUCLEOTIDE SEQUENCE [LARGE SCALE GENOMIC DNA]</scope>
    <source>
        <strain evidence="2 3">IHEM 14462</strain>
    </source>
</reference>
<dbReference type="Proteomes" id="UP000028545">
    <property type="component" value="Unassembled WGS sequence"/>
</dbReference>
<evidence type="ECO:0000313" key="2">
    <source>
        <dbReference type="EMBL" id="KEZ45557.1"/>
    </source>
</evidence>
<dbReference type="EMBL" id="JOWA01000077">
    <property type="protein sequence ID" value="KEZ45557.1"/>
    <property type="molecule type" value="Genomic_DNA"/>
</dbReference>
<dbReference type="AlphaFoldDB" id="A0A084GDZ5"/>
<feature type="region of interest" description="Disordered" evidence="1">
    <location>
        <begin position="1"/>
        <end position="33"/>
    </location>
</feature>
<organism evidence="2 3">
    <name type="scientific">Pseudallescheria apiosperma</name>
    <name type="common">Scedosporium apiospermum</name>
    <dbReference type="NCBI Taxonomy" id="563466"/>
    <lineage>
        <taxon>Eukaryota</taxon>
        <taxon>Fungi</taxon>
        <taxon>Dikarya</taxon>
        <taxon>Ascomycota</taxon>
        <taxon>Pezizomycotina</taxon>
        <taxon>Sordariomycetes</taxon>
        <taxon>Hypocreomycetidae</taxon>
        <taxon>Microascales</taxon>
        <taxon>Microascaceae</taxon>
        <taxon>Scedosporium</taxon>
    </lineage>
</organism>
<accession>A0A084GDZ5</accession>
<name>A0A084GDZ5_PSEDA</name>
<evidence type="ECO:0000313" key="3">
    <source>
        <dbReference type="Proteomes" id="UP000028545"/>
    </source>
</evidence>
<dbReference type="RefSeq" id="XP_016645356.1">
    <property type="nucleotide sequence ID" value="XM_016785059.1"/>
</dbReference>
<dbReference type="HOGENOM" id="CLU_371784_0_0_1"/>